<reference evidence="2 3" key="1">
    <citation type="submission" date="2023-08" db="EMBL/GenBank/DDBJ databases">
        <title>Black Yeasts Isolated from many extreme environments.</title>
        <authorList>
            <person name="Coleine C."/>
            <person name="Stajich J.E."/>
            <person name="Selbmann L."/>
        </authorList>
    </citation>
    <scope>NUCLEOTIDE SEQUENCE [LARGE SCALE GENOMIC DNA]</scope>
    <source>
        <strain evidence="2 3">CCFEE 5935</strain>
    </source>
</reference>
<evidence type="ECO:0000256" key="1">
    <source>
        <dbReference type="SAM" id="MobiDB-lite"/>
    </source>
</evidence>
<organism evidence="2 3">
    <name type="scientific">Saxophila tyrrhenica</name>
    <dbReference type="NCBI Taxonomy" id="1690608"/>
    <lineage>
        <taxon>Eukaryota</taxon>
        <taxon>Fungi</taxon>
        <taxon>Dikarya</taxon>
        <taxon>Ascomycota</taxon>
        <taxon>Pezizomycotina</taxon>
        <taxon>Dothideomycetes</taxon>
        <taxon>Dothideomycetidae</taxon>
        <taxon>Mycosphaerellales</taxon>
        <taxon>Extremaceae</taxon>
        <taxon>Saxophila</taxon>
    </lineage>
</organism>
<feature type="region of interest" description="Disordered" evidence="1">
    <location>
        <begin position="237"/>
        <end position="313"/>
    </location>
</feature>
<feature type="compositionally biased region" description="Acidic residues" evidence="1">
    <location>
        <begin position="260"/>
        <end position="271"/>
    </location>
</feature>
<dbReference type="GeneID" id="89929077"/>
<dbReference type="AlphaFoldDB" id="A0AAV9P2V0"/>
<proteinExistence type="predicted"/>
<accession>A0AAV9P2V0</accession>
<evidence type="ECO:0000313" key="3">
    <source>
        <dbReference type="Proteomes" id="UP001337655"/>
    </source>
</evidence>
<dbReference type="EMBL" id="JAVRRT010000012">
    <property type="protein sequence ID" value="KAK5167012.1"/>
    <property type="molecule type" value="Genomic_DNA"/>
</dbReference>
<protein>
    <submittedName>
        <fullName evidence="2">Uncharacterized protein</fullName>
    </submittedName>
</protein>
<dbReference type="Proteomes" id="UP001337655">
    <property type="component" value="Unassembled WGS sequence"/>
</dbReference>
<dbReference type="RefSeq" id="XP_064656820.1">
    <property type="nucleotide sequence ID" value="XM_064804978.1"/>
</dbReference>
<feature type="compositionally biased region" description="Polar residues" evidence="1">
    <location>
        <begin position="280"/>
        <end position="291"/>
    </location>
</feature>
<comment type="caution">
    <text evidence="2">The sequence shown here is derived from an EMBL/GenBank/DDBJ whole genome shotgun (WGS) entry which is preliminary data.</text>
</comment>
<feature type="region of interest" description="Disordered" evidence="1">
    <location>
        <begin position="342"/>
        <end position="377"/>
    </location>
</feature>
<feature type="compositionally biased region" description="Low complexity" evidence="1">
    <location>
        <begin position="356"/>
        <end position="366"/>
    </location>
</feature>
<sequence>MPTWTGWNEQAVRQKPANTDSLTSAAVPVPTMGFTAINASRAGNIGPQSTSQTQAITDDAGSSERKTMPSIAEYLGRGDTSDPPVTQALRGAGAKKASGRGRKRAGTANTSSTRKRRKVSDVSERMAVTKPVEKQAKTKASMKADTASSSVQSEVEVTTHLPPGTPDESIGHDSGLPISVFAPPTSMSSHQHSTQQTSINALKSIQGRTKTIYRRTQTLAEAQASLTYAEPWMKQQDAAHSGEVNKASTRVLRPRKEKPAEEEVVWNEEEPIAPKRKDQLNNSDSDATSFHTAATQTKAAAQRQPSCSSETFFEDDDDMSDALIVADRAEKAATPLFRITKDGNETQTPTQFASDAPAAPTTAEQQAKTRESTPILTADEEFVPLDDQLVMQSEGTIASDHADEEPAPPRSPTPPTRERRFNMREVDHNEDYDGGLLSDGEREVLTKLRSSALQQGPKPMVRLPFPNPVLDRSPIWGATNTTTLRTCFRIGEALKEGCQAVRSNRSVILELYARVTASWREPVPSRKQHFMFKDLYHDRPPHLEGTYELWGQSQLWDIDGQSFLQAAKKKGGVMCRVVARMKRVETKWRLEILSFWEAGWDDVELAGEIFAKVYEFPRD</sequence>
<feature type="compositionally biased region" description="Low complexity" evidence="1">
    <location>
        <begin position="292"/>
        <end position="304"/>
    </location>
</feature>
<feature type="region of interest" description="Disordered" evidence="1">
    <location>
        <begin position="41"/>
        <end position="172"/>
    </location>
</feature>
<feature type="region of interest" description="Disordered" evidence="1">
    <location>
        <begin position="397"/>
        <end position="421"/>
    </location>
</feature>
<evidence type="ECO:0000313" key="2">
    <source>
        <dbReference type="EMBL" id="KAK5167012.1"/>
    </source>
</evidence>
<name>A0AAV9P2V0_9PEZI</name>
<feature type="compositionally biased region" description="Polar residues" evidence="1">
    <location>
        <begin position="46"/>
        <end position="56"/>
    </location>
</feature>
<feature type="region of interest" description="Disordered" evidence="1">
    <location>
        <begin position="1"/>
        <end position="24"/>
    </location>
</feature>
<keyword evidence="3" id="KW-1185">Reference proteome</keyword>
<gene>
    <name evidence="2" type="ORF">LTR77_007741</name>
</gene>